<comment type="subcellular location">
    <subcellularLocation>
        <location evidence="1">Cell membrane</location>
        <topology evidence="1">Multi-pass membrane protein</topology>
    </subcellularLocation>
</comment>
<keyword evidence="6 10" id="KW-0297">G-protein coupled receptor</keyword>
<keyword evidence="9 10" id="KW-0807">Transducer</keyword>
<evidence type="ECO:0000256" key="6">
    <source>
        <dbReference type="ARBA" id="ARBA00023040"/>
    </source>
</evidence>
<dbReference type="PROSITE" id="PS00237">
    <property type="entry name" value="G_PROTEIN_RECEP_F1_1"/>
    <property type="match status" value="1"/>
</dbReference>
<dbReference type="SUPFAM" id="SSF81321">
    <property type="entry name" value="Family A G protein-coupled receptor-like"/>
    <property type="match status" value="1"/>
</dbReference>
<feature type="transmembrane region" description="Helical" evidence="11">
    <location>
        <begin position="222"/>
        <end position="245"/>
    </location>
</feature>
<dbReference type="PANTHER" id="PTHR24238:SF73">
    <property type="entry name" value="RYAMIDE RECEPTOR"/>
    <property type="match status" value="1"/>
</dbReference>
<dbReference type="InterPro" id="IPR017452">
    <property type="entry name" value="GPCR_Rhodpsn_7TM"/>
</dbReference>
<dbReference type="PROSITE" id="PS50262">
    <property type="entry name" value="G_PROTEIN_RECEP_F1_2"/>
    <property type="match status" value="1"/>
</dbReference>
<dbReference type="GO" id="GO:0004983">
    <property type="term" value="F:neuropeptide Y receptor activity"/>
    <property type="evidence" value="ECO:0007669"/>
    <property type="project" value="InterPro"/>
</dbReference>
<keyword evidence="5 11" id="KW-1133">Transmembrane helix</keyword>
<gene>
    <name evidence="13" type="ORF">LSINAPIS_LOCUS7813</name>
</gene>
<feature type="transmembrane region" description="Helical" evidence="11">
    <location>
        <begin position="132"/>
        <end position="153"/>
    </location>
</feature>
<keyword evidence="8 10" id="KW-0675">Receptor</keyword>
<proteinExistence type="inferred from homology"/>
<evidence type="ECO:0000256" key="1">
    <source>
        <dbReference type="ARBA" id="ARBA00004651"/>
    </source>
</evidence>
<evidence type="ECO:0000256" key="5">
    <source>
        <dbReference type="ARBA" id="ARBA00022989"/>
    </source>
</evidence>
<evidence type="ECO:0000256" key="10">
    <source>
        <dbReference type="RuleBase" id="RU000688"/>
    </source>
</evidence>
<comment type="similarity">
    <text evidence="2 10">Belongs to the G-protein coupled receptor 1 family.</text>
</comment>
<keyword evidence="4 10" id="KW-0812">Transmembrane</keyword>
<protein>
    <recommendedName>
        <fullName evidence="12">G-protein coupled receptors family 1 profile domain-containing protein</fullName>
    </recommendedName>
</protein>
<feature type="domain" description="G-protein coupled receptors family 1 profile" evidence="12">
    <location>
        <begin position="73"/>
        <end position="314"/>
    </location>
</feature>
<feature type="transmembrane region" description="Helical" evidence="11">
    <location>
        <begin position="60"/>
        <end position="81"/>
    </location>
</feature>
<evidence type="ECO:0000256" key="2">
    <source>
        <dbReference type="ARBA" id="ARBA00010663"/>
    </source>
</evidence>
<accession>A0A5E4QEZ2</accession>
<dbReference type="Pfam" id="PF00001">
    <property type="entry name" value="7tm_1"/>
    <property type="match status" value="1"/>
</dbReference>
<evidence type="ECO:0000256" key="7">
    <source>
        <dbReference type="ARBA" id="ARBA00023136"/>
    </source>
</evidence>
<feature type="transmembrane region" description="Helical" evidence="11">
    <location>
        <begin position="174"/>
        <end position="192"/>
    </location>
</feature>
<evidence type="ECO:0000256" key="11">
    <source>
        <dbReference type="SAM" id="Phobius"/>
    </source>
</evidence>
<keyword evidence="3" id="KW-1003">Cell membrane</keyword>
<keyword evidence="7 11" id="KW-0472">Membrane</keyword>
<feature type="transmembrane region" description="Helical" evidence="11">
    <location>
        <begin position="93"/>
        <end position="120"/>
    </location>
</feature>
<dbReference type="PRINTS" id="PR00237">
    <property type="entry name" value="GPCRRHODOPSN"/>
</dbReference>
<dbReference type="Proteomes" id="UP000324832">
    <property type="component" value="Unassembled WGS sequence"/>
</dbReference>
<dbReference type="GO" id="GO:0005886">
    <property type="term" value="C:plasma membrane"/>
    <property type="evidence" value="ECO:0007669"/>
    <property type="project" value="UniProtKB-SubCell"/>
</dbReference>
<evidence type="ECO:0000256" key="4">
    <source>
        <dbReference type="ARBA" id="ARBA00022692"/>
    </source>
</evidence>
<sequence>MSLIIDEINITEYPCVSQLCFYNDTGWFAYANHTNYSFACGTETQHEVFFKSTVFHICVYAMYGIIFVAALLGNGLVCYVVQTSPRMKTVTNFFIANLAVGDIMMTLFCIPFSFVSMLILRYWPFGGVMCKIVNFSQAVSVLVSAYTLLAISVDRYIVIMQPLKPRLGKTAAKVVILCVWIGATITAVPIFVASELQRPTLFHEVCQRDICTEIWTNPDDKKLYTCALLALQFALPLTVLICTYVRIAYVVWGVRPPGEAELNRDSRIQHSKRKMLWSAHEDDIEWAMWPGMPYVWFAAHWLAMSHCCYNPVIYCYMNSRYRLGFQKAMQLLSSELHQREELNGLRSPAEHGRPFILY</sequence>
<evidence type="ECO:0000259" key="12">
    <source>
        <dbReference type="PROSITE" id="PS50262"/>
    </source>
</evidence>
<evidence type="ECO:0000313" key="14">
    <source>
        <dbReference type="Proteomes" id="UP000324832"/>
    </source>
</evidence>
<dbReference type="PRINTS" id="PR01012">
    <property type="entry name" value="NRPEPTIDEYR"/>
</dbReference>
<dbReference type="AlphaFoldDB" id="A0A5E4QEZ2"/>
<dbReference type="PANTHER" id="PTHR24238">
    <property type="entry name" value="G-PROTEIN COUPLED RECEPTOR"/>
    <property type="match status" value="1"/>
</dbReference>
<dbReference type="EMBL" id="FZQP02002647">
    <property type="protein sequence ID" value="VVC96274.1"/>
    <property type="molecule type" value="Genomic_DNA"/>
</dbReference>
<dbReference type="Gene3D" id="1.20.1070.10">
    <property type="entry name" value="Rhodopsin 7-helix transmembrane proteins"/>
    <property type="match status" value="1"/>
</dbReference>
<evidence type="ECO:0000256" key="9">
    <source>
        <dbReference type="ARBA" id="ARBA00023224"/>
    </source>
</evidence>
<evidence type="ECO:0000256" key="3">
    <source>
        <dbReference type="ARBA" id="ARBA00022475"/>
    </source>
</evidence>
<organism evidence="13 14">
    <name type="scientific">Leptidea sinapis</name>
    <dbReference type="NCBI Taxonomy" id="189913"/>
    <lineage>
        <taxon>Eukaryota</taxon>
        <taxon>Metazoa</taxon>
        <taxon>Ecdysozoa</taxon>
        <taxon>Arthropoda</taxon>
        <taxon>Hexapoda</taxon>
        <taxon>Insecta</taxon>
        <taxon>Pterygota</taxon>
        <taxon>Neoptera</taxon>
        <taxon>Endopterygota</taxon>
        <taxon>Lepidoptera</taxon>
        <taxon>Glossata</taxon>
        <taxon>Ditrysia</taxon>
        <taxon>Papilionoidea</taxon>
        <taxon>Pieridae</taxon>
        <taxon>Dismorphiinae</taxon>
        <taxon>Leptidea</taxon>
    </lineage>
</organism>
<evidence type="ECO:0000313" key="13">
    <source>
        <dbReference type="EMBL" id="VVC96274.1"/>
    </source>
</evidence>
<dbReference type="InterPro" id="IPR000611">
    <property type="entry name" value="NPY_rcpt"/>
</dbReference>
<reference evidence="13 14" key="1">
    <citation type="submission" date="2017-07" db="EMBL/GenBank/DDBJ databases">
        <authorList>
            <person name="Talla V."/>
            <person name="Backstrom N."/>
        </authorList>
    </citation>
    <scope>NUCLEOTIDE SEQUENCE [LARGE SCALE GENOMIC DNA]</scope>
</reference>
<dbReference type="InterPro" id="IPR000276">
    <property type="entry name" value="GPCR_Rhodpsn"/>
</dbReference>
<evidence type="ECO:0000256" key="8">
    <source>
        <dbReference type="ARBA" id="ARBA00023170"/>
    </source>
</evidence>
<keyword evidence="14" id="KW-1185">Reference proteome</keyword>
<name>A0A5E4QEZ2_9NEOP</name>